<evidence type="ECO:0000313" key="3">
    <source>
        <dbReference type="Proteomes" id="UP001431209"/>
    </source>
</evidence>
<gene>
    <name evidence="2" type="ORF">AKO1_009561</name>
</gene>
<comment type="caution">
    <text evidence="2">The sequence shown here is derived from an EMBL/GenBank/DDBJ whole genome shotgun (WGS) entry which is preliminary data.</text>
</comment>
<feature type="compositionally biased region" description="Polar residues" evidence="1">
    <location>
        <begin position="34"/>
        <end position="44"/>
    </location>
</feature>
<evidence type="ECO:0000313" key="2">
    <source>
        <dbReference type="EMBL" id="KAL0490575.1"/>
    </source>
</evidence>
<feature type="compositionally biased region" description="Basic residues" evidence="1">
    <location>
        <begin position="48"/>
        <end position="57"/>
    </location>
</feature>
<feature type="region of interest" description="Disordered" evidence="1">
    <location>
        <begin position="1"/>
        <end position="93"/>
    </location>
</feature>
<dbReference type="EMBL" id="JAOPGA020001698">
    <property type="protein sequence ID" value="KAL0490575.1"/>
    <property type="molecule type" value="Genomic_DNA"/>
</dbReference>
<sequence>MNSRFLRSLPKDRSKRIATAEVSEGNILPKRTRSGIQKQITTPDKIQKRSSKVKTNKRIVYENDEQSSPESPPTSPIQSTPEPVISTTKSNPRKTLKIIKSPTSTESRSRIENSENIGNKIMEQITRLGGTFDRSSYRDGTIQYRGAMCKVHSALHLLSTVTWPANTYYRSTIHEMRNIEFGFYDVEPQVWDESWFLSNYKDQVVLIADSCGAHPILTLKNEPGIYTLDLDKDYVMGPQNVLSFLTSLSRQDSYIPDESTEPDSTQSVVYSVCK</sequence>
<proteinExistence type="predicted"/>
<dbReference type="AlphaFoldDB" id="A0AAW2ZP53"/>
<evidence type="ECO:0000256" key="1">
    <source>
        <dbReference type="SAM" id="MobiDB-lite"/>
    </source>
</evidence>
<reference evidence="2 3" key="1">
    <citation type="submission" date="2024-03" db="EMBL/GenBank/DDBJ databases">
        <title>The Acrasis kona genome and developmental transcriptomes reveal deep origins of eukaryotic multicellular pathways.</title>
        <authorList>
            <person name="Sheikh S."/>
            <person name="Fu C.-J."/>
            <person name="Brown M.W."/>
            <person name="Baldauf S.L."/>
        </authorList>
    </citation>
    <scope>NUCLEOTIDE SEQUENCE [LARGE SCALE GENOMIC DNA]</scope>
    <source>
        <strain evidence="2 3">ATCC MYA-3509</strain>
    </source>
</reference>
<accession>A0AAW2ZP53</accession>
<dbReference type="Proteomes" id="UP001431209">
    <property type="component" value="Unassembled WGS sequence"/>
</dbReference>
<name>A0AAW2ZP53_9EUKA</name>
<keyword evidence="3" id="KW-1185">Reference proteome</keyword>
<protein>
    <submittedName>
        <fullName evidence="2">Adenosine deaminase CECR1</fullName>
    </submittedName>
</protein>
<organism evidence="2 3">
    <name type="scientific">Acrasis kona</name>
    <dbReference type="NCBI Taxonomy" id="1008807"/>
    <lineage>
        <taxon>Eukaryota</taxon>
        <taxon>Discoba</taxon>
        <taxon>Heterolobosea</taxon>
        <taxon>Tetramitia</taxon>
        <taxon>Eutetramitia</taxon>
        <taxon>Acrasidae</taxon>
        <taxon>Acrasis</taxon>
    </lineage>
</organism>